<dbReference type="InterPro" id="IPR032675">
    <property type="entry name" value="LRR_dom_sf"/>
</dbReference>
<feature type="region of interest" description="Disordered" evidence="2">
    <location>
        <begin position="1"/>
        <end position="195"/>
    </location>
</feature>
<accession>A0A0L0HPL6</accession>
<evidence type="ECO:0000256" key="2">
    <source>
        <dbReference type="SAM" id="MobiDB-lite"/>
    </source>
</evidence>
<comment type="subcellular location">
    <subcellularLocation>
        <location evidence="1">Cell envelope</location>
    </subcellularLocation>
</comment>
<dbReference type="OMA" id="CSISCTI"/>
<dbReference type="InParanoid" id="A0A0L0HPL6"/>
<evidence type="ECO:0000256" key="1">
    <source>
        <dbReference type="ARBA" id="ARBA00004196"/>
    </source>
</evidence>
<reference evidence="3 4" key="1">
    <citation type="submission" date="2009-08" db="EMBL/GenBank/DDBJ databases">
        <title>The Genome Sequence of Spizellomyces punctatus strain DAOM BR117.</title>
        <authorList>
            <consortium name="The Broad Institute Genome Sequencing Platform"/>
            <person name="Russ C."/>
            <person name="Cuomo C."/>
            <person name="Shea T."/>
            <person name="Young S.K."/>
            <person name="Zeng Q."/>
            <person name="Koehrsen M."/>
            <person name="Haas B."/>
            <person name="Borodovsky M."/>
            <person name="Guigo R."/>
            <person name="Alvarado L."/>
            <person name="Berlin A."/>
            <person name="Bochicchio J."/>
            <person name="Borenstein D."/>
            <person name="Chapman S."/>
            <person name="Chen Z."/>
            <person name="Engels R."/>
            <person name="Freedman E."/>
            <person name="Gellesch M."/>
            <person name="Goldberg J."/>
            <person name="Griggs A."/>
            <person name="Gujja S."/>
            <person name="Heiman D."/>
            <person name="Hepburn T."/>
            <person name="Howarth C."/>
            <person name="Jen D."/>
            <person name="Larson L."/>
            <person name="Lewis B."/>
            <person name="Mehta T."/>
            <person name="Park D."/>
            <person name="Pearson M."/>
            <person name="Roberts A."/>
            <person name="Saif S."/>
            <person name="Shenoy N."/>
            <person name="Sisk P."/>
            <person name="Stolte C."/>
            <person name="Sykes S."/>
            <person name="Thomson T."/>
            <person name="Walk T."/>
            <person name="White J."/>
            <person name="Yandava C."/>
            <person name="Burger G."/>
            <person name="Gray M.W."/>
            <person name="Holland P.W.H."/>
            <person name="King N."/>
            <person name="Lang F.B.F."/>
            <person name="Roger A.J."/>
            <person name="Ruiz-Trillo I."/>
            <person name="Lander E."/>
            <person name="Nusbaum C."/>
        </authorList>
    </citation>
    <scope>NUCLEOTIDE SEQUENCE [LARGE SCALE GENOMIC DNA]</scope>
    <source>
        <strain evidence="3 4">DAOM BR117</strain>
    </source>
</reference>
<dbReference type="Gene3D" id="3.80.10.10">
    <property type="entry name" value="Ribonuclease Inhibitor"/>
    <property type="match status" value="1"/>
</dbReference>
<dbReference type="Proteomes" id="UP000053201">
    <property type="component" value="Unassembled WGS sequence"/>
</dbReference>
<gene>
    <name evidence="3" type="ORF">SPPG_01990</name>
</gene>
<organism evidence="3 4">
    <name type="scientific">Spizellomyces punctatus (strain DAOM BR117)</name>
    <dbReference type="NCBI Taxonomy" id="645134"/>
    <lineage>
        <taxon>Eukaryota</taxon>
        <taxon>Fungi</taxon>
        <taxon>Fungi incertae sedis</taxon>
        <taxon>Chytridiomycota</taxon>
        <taxon>Chytridiomycota incertae sedis</taxon>
        <taxon>Chytridiomycetes</taxon>
        <taxon>Spizellomycetales</taxon>
        <taxon>Spizellomycetaceae</taxon>
        <taxon>Spizellomyces</taxon>
    </lineage>
</organism>
<dbReference type="InterPro" id="IPR051848">
    <property type="entry name" value="PGIP"/>
</dbReference>
<dbReference type="SUPFAM" id="SSF52058">
    <property type="entry name" value="L domain-like"/>
    <property type="match status" value="1"/>
</dbReference>
<dbReference type="EMBL" id="KQ257452">
    <property type="protein sequence ID" value="KND02910.1"/>
    <property type="molecule type" value="Genomic_DNA"/>
</dbReference>
<sequence length="493" mass="51149">MEPSSSSVTPTSSIEPSSATVESSSSVEPTSSVQLTSMQESSSSSLLQTPTSSMEPTSSEESSSSSDMPTSSIEPTSSEQPSSSSDTPTSSVSVEPTTSIEISSSSGTPTSSMQFTSSEESSSSSEAPTSSAASTSSETSISSSEGVSSTEFSQTLSSSTLSETPTSSESATVTSSENYSSSAQSSSASPTPTASPLLRIWPYQSKQIGDPLDATELSQRASCENARTSATTPNDFLTNSCGGCLQDIGILTAEVLNFCVMGLFNQDSGPFTGWMSTTNVCQGWDLTGGGIAHITCSGPNVTGLSITSDLVNGMPSYMGKLLSLETLEVSRLGNVDSSAPFAAEFWQLPHLQDVTISEGIWDITFPANVTSLKRLVIRNMDIVTSSLQNLATAPLERITFIVVDLSGLGTIPSWIGGSQTWSQTLQSLQFEYTGLGGAIPTNLQNLASLTVISLAHNSLTGSIPAPVCSLSLSVCDMRSNPSLVRGTCAKCLD</sequence>
<protein>
    <submittedName>
        <fullName evidence="3">Uncharacterized protein</fullName>
    </submittedName>
</protein>
<keyword evidence="4" id="KW-1185">Reference proteome</keyword>
<dbReference type="RefSeq" id="XP_016610949.1">
    <property type="nucleotide sequence ID" value="XM_016750296.1"/>
</dbReference>
<dbReference type="GeneID" id="27685616"/>
<proteinExistence type="predicted"/>
<name>A0A0L0HPL6_SPIPD</name>
<dbReference type="AlphaFoldDB" id="A0A0L0HPL6"/>
<evidence type="ECO:0000313" key="4">
    <source>
        <dbReference type="Proteomes" id="UP000053201"/>
    </source>
</evidence>
<dbReference type="VEuPathDB" id="FungiDB:SPPG_01990"/>
<dbReference type="PANTHER" id="PTHR48059">
    <property type="entry name" value="POLYGALACTURONASE INHIBITOR 1"/>
    <property type="match status" value="1"/>
</dbReference>
<dbReference type="OrthoDB" id="2147290at2759"/>
<evidence type="ECO:0000313" key="3">
    <source>
        <dbReference type="EMBL" id="KND02910.1"/>
    </source>
</evidence>
<dbReference type="PANTHER" id="PTHR48059:SF30">
    <property type="entry name" value="OS06G0587000 PROTEIN"/>
    <property type="match status" value="1"/>
</dbReference>